<proteinExistence type="predicted"/>
<keyword evidence="2" id="KW-1185">Reference proteome</keyword>
<organism evidence="1 2">
    <name type="scientific">Rhodopirellula bahusiensis</name>
    <dbReference type="NCBI Taxonomy" id="2014065"/>
    <lineage>
        <taxon>Bacteria</taxon>
        <taxon>Pseudomonadati</taxon>
        <taxon>Planctomycetota</taxon>
        <taxon>Planctomycetia</taxon>
        <taxon>Pirellulales</taxon>
        <taxon>Pirellulaceae</taxon>
        <taxon>Rhodopirellula</taxon>
    </lineage>
</organism>
<dbReference type="EMBL" id="NIZW01000024">
    <property type="protein sequence ID" value="PHQ32660.1"/>
    <property type="molecule type" value="Genomic_DNA"/>
</dbReference>
<dbReference type="AlphaFoldDB" id="A0A2G1W1B4"/>
<reference evidence="1 2" key="1">
    <citation type="submission" date="2017-06" db="EMBL/GenBank/DDBJ databases">
        <title>Description of Rhodopirellula bahusiensis sp. nov.</title>
        <authorList>
            <person name="Kizina J."/>
            <person name="Harder J."/>
        </authorList>
    </citation>
    <scope>NUCLEOTIDE SEQUENCE [LARGE SCALE GENOMIC DNA]</scope>
    <source>
        <strain evidence="1 2">SWK21</strain>
    </source>
</reference>
<sequence length="113" mass="12502">MIRPTFLARGIDCDGAWPLRVARRNSWGQLFYSDARTVEHFGCDSFHPGRDVRCLPSVIPTGMKGEANIRSLSAEAVPKRLDPACFACTCFRLRWGLAVEGCSTEQLGTTVLL</sequence>
<comment type="caution">
    <text evidence="1">The sequence shown here is derived from an EMBL/GenBank/DDBJ whole genome shotgun (WGS) entry which is preliminary data.</text>
</comment>
<name>A0A2G1W1B4_9BACT</name>
<protein>
    <submittedName>
        <fullName evidence="1">Uncharacterized protein</fullName>
    </submittedName>
</protein>
<gene>
    <name evidence="1" type="ORF">CEE69_24795</name>
</gene>
<accession>A0A2G1W1B4</accession>
<evidence type="ECO:0000313" key="1">
    <source>
        <dbReference type="EMBL" id="PHQ32660.1"/>
    </source>
</evidence>
<evidence type="ECO:0000313" key="2">
    <source>
        <dbReference type="Proteomes" id="UP000225740"/>
    </source>
</evidence>
<dbReference type="Proteomes" id="UP000225740">
    <property type="component" value="Unassembled WGS sequence"/>
</dbReference>